<dbReference type="AlphaFoldDB" id="A0A1G8JG81"/>
<evidence type="ECO:0000313" key="3">
    <source>
        <dbReference type="EMBL" id="QKX49357.1"/>
    </source>
</evidence>
<sequence>MSNSESMSDKLKGAVNKGKGEMKDQVGNATGDHKKQAEGKMDKAKGDLQDKIGDLKKDNK</sequence>
<name>A0A1G8JG81_9BACL</name>
<dbReference type="OrthoDB" id="2941817at2"/>
<dbReference type="SUPFAM" id="SSF69047">
    <property type="entry name" value="Hypothetical protein YjbJ"/>
    <property type="match status" value="1"/>
</dbReference>
<gene>
    <name evidence="3" type="ORF">HF394_01510</name>
</gene>
<protein>
    <submittedName>
        <fullName evidence="3">CsbD family protein</fullName>
    </submittedName>
</protein>
<dbReference type="eggNOG" id="COG3237">
    <property type="taxonomic scope" value="Bacteria"/>
</dbReference>
<organism evidence="3 4">
    <name type="scientific">Planococcus glaciei</name>
    <dbReference type="NCBI Taxonomy" id="459472"/>
    <lineage>
        <taxon>Bacteria</taxon>
        <taxon>Bacillati</taxon>
        <taxon>Bacillota</taxon>
        <taxon>Bacilli</taxon>
        <taxon>Bacillales</taxon>
        <taxon>Caryophanaceae</taxon>
        <taxon>Planococcus</taxon>
    </lineage>
</organism>
<reference evidence="4" key="1">
    <citation type="submission" date="2020-06" db="EMBL/GenBank/DDBJ databases">
        <title>Isolation of Planomicrobium glaciei.</title>
        <authorList>
            <person name="Malisova L."/>
            <person name="Safrankova R."/>
            <person name="Jakubu V."/>
            <person name="Spanelova P."/>
        </authorList>
    </citation>
    <scope>NUCLEOTIDE SEQUENCE [LARGE SCALE GENOMIC DNA]</scope>
    <source>
        <strain evidence="4">NRL-ATB46093</strain>
    </source>
</reference>
<evidence type="ECO:0000256" key="1">
    <source>
        <dbReference type="ARBA" id="ARBA00009129"/>
    </source>
</evidence>
<dbReference type="InterPro" id="IPR036629">
    <property type="entry name" value="YjbJ_sf"/>
</dbReference>
<dbReference type="Proteomes" id="UP000509222">
    <property type="component" value="Chromosome"/>
</dbReference>
<dbReference type="EMBL" id="CP051177">
    <property type="protein sequence ID" value="QKX49357.1"/>
    <property type="molecule type" value="Genomic_DNA"/>
</dbReference>
<dbReference type="STRING" id="459472.SAMN04487975_11488"/>
<feature type="compositionally biased region" description="Basic and acidic residues" evidence="2">
    <location>
        <begin position="7"/>
        <end position="24"/>
    </location>
</feature>
<dbReference type="RefSeq" id="WP_036804396.1">
    <property type="nucleotide sequence ID" value="NZ_CP051177.1"/>
</dbReference>
<dbReference type="Pfam" id="PF05532">
    <property type="entry name" value="CsbD"/>
    <property type="match status" value="1"/>
</dbReference>
<evidence type="ECO:0000313" key="4">
    <source>
        <dbReference type="Proteomes" id="UP000509222"/>
    </source>
</evidence>
<comment type="similarity">
    <text evidence="1">Belongs to the UPF0337 (CsbD) family.</text>
</comment>
<accession>A0A1G8JG81</accession>
<dbReference type="Gene3D" id="1.10.1470.10">
    <property type="entry name" value="YjbJ"/>
    <property type="match status" value="1"/>
</dbReference>
<dbReference type="InterPro" id="IPR008462">
    <property type="entry name" value="CsbD"/>
</dbReference>
<feature type="compositionally biased region" description="Basic and acidic residues" evidence="2">
    <location>
        <begin position="31"/>
        <end position="60"/>
    </location>
</feature>
<feature type="region of interest" description="Disordered" evidence="2">
    <location>
        <begin position="1"/>
        <end position="60"/>
    </location>
</feature>
<evidence type="ECO:0000256" key="2">
    <source>
        <dbReference type="SAM" id="MobiDB-lite"/>
    </source>
</evidence>
<proteinExistence type="inferred from homology"/>
<keyword evidence="4" id="KW-1185">Reference proteome</keyword>